<dbReference type="EMBL" id="QEAP01000006">
    <property type="protein sequence ID" value="TPX78271.1"/>
    <property type="molecule type" value="Genomic_DNA"/>
</dbReference>
<accession>A0A507FPB1</accession>
<feature type="domain" description="Aminotransferase class I/classII large" evidence="6">
    <location>
        <begin position="33"/>
        <end position="343"/>
    </location>
</feature>
<proteinExistence type="inferred from homology"/>
<evidence type="ECO:0000256" key="1">
    <source>
        <dbReference type="ARBA" id="ARBA00001933"/>
    </source>
</evidence>
<evidence type="ECO:0000259" key="6">
    <source>
        <dbReference type="Pfam" id="PF00155"/>
    </source>
</evidence>
<dbReference type="GO" id="GO:0009102">
    <property type="term" value="P:biotin biosynthetic process"/>
    <property type="evidence" value="ECO:0007669"/>
    <property type="project" value="TreeGrafter"/>
</dbReference>
<dbReference type="GO" id="GO:0016740">
    <property type="term" value="F:transferase activity"/>
    <property type="evidence" value="ECO:0007669"/>
    <property type="project" value="UniProtKB-KW"/>
</dbReference>
<dbReference type="Gene3D" id="3.40.640.10">
    <property type="entry name" value="Type I PLP-dependent aspartate aminotransferase-like (Major domain)"/>
    <property type="match status" value="1"/>
</dbReference>
<evidence type="ECO:0000313" key="8">
    <source>
        <dbReference type="Proteomes" id="UP000320333"/>
    </source>
</evidence>
<dbReference type="InterPro" id="IPR004839">
    <property type="entry name" value="Aminotransferase_I/II_large"/>
</dbReference>
<dbReference type="PANTHER" id="PTHR13693">
    <property type="entry name" value="CLASS II AMINOTRANSFERASE/8-AMINO-7-OXONONANOATE SYNTHASE"/>
    <property type="match status" value="1"/>
</dbReference>
<comment type="caution">
    <text evidence="7">The sequence shown here is derived from an EMBL/GenBank/DDBJ whole genome shotgun (WGS) entry which is preliminary data.</text>
</comment>
<dbReference type="GO" id="GO:0030170">
    <property type="term" value="F:pyridoxal phosphate binding"/>
    <property type="evidence" value="ECO:0007669"/>
    <property type="project" value="InterPro"/>
</dbReference>
<dbReference type="Pfam" id="PF00155">
    <property type="entry name" value="Aminotran_1_2"/>
    <property type="match status" value="1"/>
</dbReference>
<name>A0A507FPB1_9FUNG</name>
<dbReference type="InterPro" id="IPR050087">
    <property type="entry name" value="AON_synthase_class-II"/>
</dbReference>
<evidence type="ECO:0000313" key="7">
    <source>
        <dbReference type="EMBL" id="TPX78271.1"/>
    </source>
</evidence>
<reference evidence="7 8" key="1">
    <citation type="journal article" date="2019" name="Sci. Rep.">
        <title>Comparative genomics of chytrid fungi reveal insights into the obligate biotrophic and pathogenic lifestyle of Synchytrium endobioticum.</title>
        <authorList>
            <person name="van de Vossenberg B.T.L.H."/>
            <person name="Warris S."/>
            <person name="Nguyen H.D.T."/>
            <person name="van Gent-Pelzer M.P.E."/>
            <person name="Joly D.L."/>
            <person name="van de Geest H.C."/>
            <person name="Bonants P.J.M."/>
            <person name="Smith D.S."/>
            <person name="Levesque C.A."/>
            <person name="van der Lee T.A.J."/>
        </authorList>
    </citation>
    <scope>NUCLEOTIDE SEQUENCE [LARGE SCALE GENOMIC DNA]</scope>
    <source>
        <strain evidence="7 8">CBS 675.73</strain>
    </source>
</reference>
<evidence type="ECO:0000256" key="4">
    <source>
        <dbReference type="ARBA" id="ARBA00022898"/>
    </source>
</evidence>
<keyword evidence="3" id="KW-0808">Transferase</keyword>
<dbReference type="PROSITE" id="PS00599">
    <property type="entry name" value="AA_TRANSFER_CLASS_2"/>
    <property type="match status" value="1"/>
</dbReference>
<comment type="similarity">
    <text evidence="2">Belongs to the class-II pyridoxal-phosphate-dependent aminotransferase family. BioF subfamily.</text>
</comment>
<dbReference type="Proteomes" id="UP000320333">
    <property type="component" value="Unassembled WGS sequence"/>
</dbReference>
<evidence type="ECO:0000256" key="2">
    <source>
        <dbReference type="ARBA" id="ARBA00010008"/>
    </source>
</evidence>
<organism evidence="7 8">
    <name type="scientific">Chytriomyces confervae</name>
    <dbReference type="NCBI Taxonomy" id="246404"/>
    <lineage>
        <taxon>Eukaryota</taxon>
        <taxon>Fungi</taxon>
        <taxon>Fungi incertae sedis</taxon>
        <taxon>Chytridiomycota</taxon>
        <taxon>Chytridiomycota incertae sedis</taxon>
        <taxon>Chytridiomycetes</taxon>
        <taxon>Chytridiales</taxon>
        <taxon>Chytriomycetaceae</taxon>
        <taxon>Chytriomyces</taxon>
    </lineage>
</organism>
<dbReference type="InterPro" id="IPR015422">
    <property type="entry name" value="PyrdxlP-dep_Trfase_small"/>
</dbReference>
<dbReference type="InterPro" id="IPR001917">
    <property type="entry name" value="Aminotrans_II_pyridoxalP_BS"/>
</dbReference>
<keyword evidence="4 5" id="KW-0663">Pyridoxal phosphate</keyword>
<sequence length="366" mass="39611">MTQTLERALSTTLQKRREAGLLRSLTLSPPTSTDFSSNDYLGLARNPRVHERFKAALIDASASNTDNAEILGGSTGSRLLSGNNETALNLEAFLASFHNSESALLFNSGYDANVGLLSTIPFPGCTVLYDELIHASVHDGMRRARARVELKSFAHNDVKDLSRLVWDQIARIQRGELAGGIIIVVESIYSMDGDIAPLQDIISLMDSVRNRVGDSTGGIYLIVDEAHSTGVCGKEGRGLVCKLGLEGKVFARLHTFGKAVGAHGAVILGPSLLREYLINYARPLIYSTSLPFHSLVAIKCSYKVMMEESANLQLKLQGLIRLFRQLVVSLPEGIVAVESHTAIQGIIVPGKCNQDETAIPALTRLA</sequence>
<dbReference type="AlphaFoldDB" id="A0A507FPB1"/>
<keyword evidence="8" id="KW-1185">Reference proteome</keyword>
<dbReference type="InterPro" id="IPR015421">
    <property type="entry name" value="PyrdxlP-dep_Trfase_major"/>
</dbReference>
<dbReference type="SUPFAM" id="SSF53383">
    <property type="entry name" value="PLP-dependent transferases"/>
    <property type="match status" value="1"/>
</dbReference>
<evidence type="ECO:0000256" key="3">
    <source>
        <dbReference type="ARBA" id="ARBA00022679"/>
    </source>
</evidence>
<comment type="cofactor">
    <cofactor evidence="1 5">
        <name>pyridoxal 5'-phosphate</name>
        <dbReference type="ChEBI" id="CHEBI:597326"/>
    </cofactor>
</comment>
<dbReference type="PANTHER" id="PTHR13693:SF77">
    <property type="entry name" value="8-AMINO-7-OXONONANOATE SYNTHASE"/>
    <property type="match status" value="1"/>
</dbReference>
<dbReference type="Gene3D" id="3.90.1150.10">
    <property type="entry name" value="Aspartate Aminotransferase, domain 1"/>
    <property type="match status" value="1"/>
</dbReference>
<dbReference type="OrthoDB" id="2382073at2759"/>
<gene>
    <name evidence="7" type="ORF">CcCBS67573_g00414</name>
</gene>
<dbReference type="InterPro" id="IPR015424">
    <property type="entry name" value="PyrdxlP-dep_Trfase"/>
</dbReference>
<dbReference type="STRING" id="246404.A0A507FPB1"/>
<protein>
    <recommendedName>
        <fullName evidence="6">Aminotransferase class I/classII large domain-containing protein</fullName>
    </recommendedName>
</protein>
<evidence type="ECO:0000256" key="5">
    <source>
        <dbReference type="RuleBase" id="RU003693"/>
    </source>
</evidence>